<keyword evidence="1" id="KW-1133">Transmembrane helix</keyword>
<protein>
    <recommendedName>
        <fullName evidence="2">Putative Flp pilus-assembly TadG-like N-terminal domain-containing protein</fullName>
    </recommendedName>
</protein>
<feature type="transmembrane region" description="Helical" evidence="1">
    <location>
        <begin position="15"/>
        <end position="38"/>
    </location>
</feature>
<organism evidence="3 4">
    <name type="scientific">Homoserinibacter gongjuensis</name>
    <dbReference type="NCBI Taxonomy" id="1162968"/>
    <lineage>
        <taxon>Bacteria</taxon>
        <taxon>Bacillati</taxon>
        <taxon>Actinomycetota</taxon>
        <taxon>Actinomycetes</taxon>
        <taxon>Micrococcales</taxon>
        <taxon>Microbacteriaceae</taxon>
        <taxon>Homoserinibacter</taxon>
    </lineage>
</organism>
<keyword evidence="4" id="KW-1185">Reference proteome</keyword>
<name>A0ABQ6JUQ7_9MICO</name>
<dbReference type="InterPro" id="IPR028087">
    <property type="entry name" value="Tad_N"/>
</dbReference>
<dbReference type="RefSeq" id="WP_284300659.1">
    <property type="nucleotide sequence ID" value="NZ_BSVA01000001.1"/>
</dbReference>
<gene>
    <name evidence="3" type="ORF">GCM10025869_25660</name>
</gene>
<sequence>MRAALAADDGSTLPLVAFFGMLGLAVVLIVTAATSLYLEKERLFTVADGAALVGAEAFELDAVSFTPDGPRPTLESDDVAAAAADYLAGNPAPDLDGLAIERAFTADGRSATVTVTSVWHPPVVTIFVPDGLRIEATATARSVFG</sequence>
<evidence type="ECO:0000259" key="2">
    <source>
        <dbReference type="Pfam" id="PF13400"/>
    </source>
</evidence>
<comment type="caution">
    <text evidence="3">The sequence shown here is derived from an EMBL/GenBank/DDBJ whole genome shotgun (WGS) entry which is preliminary data.</text>
</comment>
<keyword evidence="1" id="KW-0472">Membrane</keyword>
<proteinExistence type="predicted"/>
<evidence type="ECO:0000256" key="1">
    <source>
        <dbReference type="SAM" id="Phobius"/>
    </source>
</evidence>
<reference evidence="4" key="1">
    <citation type="journal article" date="2019" name="Int. J. Syst. Evol. Microbiol.">
        <title>The Global Catalogue of Microorganisms (GCM) 10K type strain sequencing project: providing services to taxonomists for standard genome sequencing and annotation.</title>
        <authorList>
            <consortium name="The Broad Institute Genomics Platform"/>
            <consortium name="The Broad Institute Genome Sequencing Center for Infectious Disease"/>
            <person name="Wu L."/>
            <person name="Ma J."/>
        </authorList>
    </citation>
    <scope>NUCLEOTIDE SEQUENCE [LARGE SCALE GENOMIC DNA]</scope>
    <source>
        <strain evidence="4">NBRC 108755</strain>
    </source>
</reference>
<evidence type="ECO:0000313" key="4">
    <source>
        <dbReference type="Proteomes" id="UP001157069"/>
    </source>
</evidence>
<accession>A0ABQ6JUQ7</accession>
<dbReference type="Proteomes" id="UP001157069">
    <property type="component" value="Unassembled WGS sequence"/>
</dbReference>
<dbReference type="EMBL" id="BSVA01000001">
    <property type="protein sequence ID" value="GMA92037.1"/>
    <property type="molecule type" value="Genomic_DNA"/>
</dbReference>
<evidence type="ECO:0000313" key="3">
    <source>
        <dbReference type="EMBL" id="GMA92037.1"/>
    </source>
</evidence>
<keyword evidence="1" id="KW-0812">Transmembrane</keyword>
<dbReference type="Pfam" id="PF13400">
    <property type="entry name" value="Tad"/>
    <property type="match status" value="1"/>
</dbReference>
<feature type="domain" description="Putative Flp pilus-assembly TadG-like N-terminal" evidence="2">
    <location>
        <begin position="10"/>
        <end position="55"/>
    </location>
</feature>